<evidence type="ECO:0000313" key="5">
    <source>
        <dbReference type="Proteomes" id="UP000005408"/>
    </source>
</evidence>
<protein>
    <recommendedName>
        <fullName evidence="2 3">EGF-like domain-containing protein</fullName>
    </recommendedName>
</protein>
<dbReference type="AlphaFoldDB" id="A0A8W8HZR7"/>
<reference evidence="4" key="1">
    <citation type="submission" date="2022-08" db="UniProtKB">
        <authorList>
            <consortium name="EnsemblMetazoa"/>
        </authorList>
    </citation>
    <scope>IDENTIFICATION</scope>
    <source>
        <strain evidence="4">05x7-T-G4-1.051#20</strain>
    </source>
</reference>
<keyword evidence="5" id="KW-1185">Reference proteome</keyword>
<dbReference type="PROSITE" id="PS01186">
    <property type="entry name" value="EGF_2"/>
    <property type="match status" value="1"/>
</dbReference>
<feature type="chain" id="PRO_5036492939" description="EGF-like domain-containing protein" evidence="1">
    <location>
        <begin position="23"/>
        <end position="298"/>
    </location>
</feature>
<dbReference type="Proteomes" id="UP000005408">
    <property type="component" value="Unassembled WGS sequence"/>
</dbReference>
<evidence type="ECO:0000256" key="1">
    <source>
        <dbReference type="SAM" id="SignalP"/>
    </source>
</evidence>
<proteinExistence type="predicted"/>
<dbReference type="OrthoDB" id="10037824at2759"/>
<dbReference type="PROSITE" id="PS00022">
    <property type="entry name" value="EGF_1"/>
    <property type="match status" value="1"/>
</dbReference>
<feature type="signal peptide" evidence="1">
    <location>
        <begin position="1"/>
        <end position="22"/>
    </location>
</feature>
<organism evidence="4 5">
    <name type="scientific">Magallana gigas</name>
    <name type="common">Pacific oyster</name>
    <name type="synonym">Crassostrea gigas</name>
    <dbReference type="NCBI Taxonomy" id="29159"/>
    <lineage>
        <taxon>Eukaryota</taxon>
        <taxon>Metazoa</taxon>
        <taxon>Spiralia</taxon>
        <taxon>Lophotrochozoa</taxon>
        <taxon>Mollusca</taxon>
        <taxon>Bivalvia</taxon>
        <taxon>Autobranchia</taxon>
        <taxon>Pteriomorphia</taxon>
        <taxon>Ostreida</taxon>
        <taxon>Ostreoidea</taxon>
        <taxon>Ostreidae</taxon>
        <taxon>Magallana</taxon>
    </lineage>
</organism>
<dbReference type="Gene3D" id="2.10.25.10">
    <property type="entry name" value="Laminin"/>
    <property type="match status" value="1"/>
</dbReference>
<evidence type="ECO:0000313" key="4">
    <source>
        <dbReference type="EnsemblMetazoa" id="G11700.1:cds"/>
    </source>
</evidence>
<accession>A0A8W8HZR7</accession>
<dbReference type="InterPro" id="IPR000742">
    <property type="entry name" value="EGF"/>
</dbReference>
<dbReference type="EnsemblMetazoa" id="G11700.1">
    <property type="protein sequence ID" value="G11700.1:cds"/>
    <property type="gene ID" value="G11700"/>
</dbReference>
<evidence type="ECO:0000259" key="3">
    <source>
        <dbReference type="PROSITE" id="PS01186"/>
    </source>
</evidence>
<feature type="domain" description="EGF-like" evidence="2 3">
    <location>
        <begin position="121"/>
        <end position="132"/>
    </location>
</feature>
<name>A0A8W8HZR7_MAGGI</name>
<sequence length="298" mass="34389">MAQKDIVAFMAILLIVLSTTNASYINKQLRDALRPQADQNIQRLNYAIYHAARNNRQHIPYYQGVDVHEYHEIHSLTDVSHNSPDGKGKEDDDQQQRQRKCKDFVCENGGTLKIEAGQCVCSCPSPYVGFNCQFRGDRCKKSDYRDCFLKETHVDLKAGYWAVNFQHHFLAARARYCGICNVTSEELYIGHPYKLTIAYTQKARHQYHRHKMNNELIVLWTPEYKKSKTLLTVNVGQREGINESKCVNIPLGIGEIIIQFSCMNVYTCNIVPSHDTNYIRKKNTAFYIDEVRLEPGKC</sequence>
<evidence type="ECO:0000259" key="2">
    <source>
        <dbReference type="PROSITE" id="PS00022"/>
    </source>
</evidence>
<keyword evidence="1" id="KW-0732">Signal</keyword>